<feature type="transmembrane region" description="Helical" evidence="6">
    <location>
        <begin position="95"/>
        <end position="116"/>
    </location>
</feature>
<comment type="caution">
    <text evidence="7">The sequence shown here is derived from an EMBL/GenBank/DDBJ whole genome shotgun (WGS) entry which is preliminary data.</text>
</comment>
<keyword evidence="4 6" id="KW-0472">Membrane</keyword>
<feature type="transmembrane region" description="Helical" evidence="6">
    <location>
        <begin position="744"/>
        <end position="763"/>
    </location>
</feature>
<evidence type="ECO:0000313" key="8">
    <source>
        <dbReference type="Proteomes" id="UP000186922"/>
    </source>
</evidence>
<name>A0A1D1VPH0_RAMVA</name>
<dbReference type="InterPro" id="IPR051832">
    <property type="entry name" value="mTOR-Rac_regulators"/>
</dbReference>
<feature type="transmembrane region" description="Helical" evidence="6">
    <location>
        <begin position="158"/>
        <end position="182"/>
    </location>
</feature>
<proteinExistence type="predicted"/>
<keyword evidence="3 6" id="KW-1133">Transmembrane helix</keyword>
<protein>
    <recommendedName>
        <fullName evidence="9">DEP domain-containing protein</fullName>
    </recommendedName>
</protein>
<dbReference type="AlphaFoldDB" id="A0A1D1VPH0"/>
<evidence type="ECO:0000256" key="5">
    <source>
        <dbReference type="SAM" id="MobiDB-lite"/>
    </source>
</evidence>
<dbReference type="EMBL" id="BDGG01000008">
    <property type="protein sequence ID" value="GAV02851.1"/>
    <property type="molecule type" value="Genomic_DNA"/>
</dbReference>
<dbReference type="Proteomes" id="UP000186922">
    <property type="component" value="Unassembled WGS sequence"/>
</dbReference>
<comment type="subcellular location">
    <subcellularLocation>
        <location evidence="1">Membrane</location>
        <topology evidence="1">Multi-pass membrane protein</topology>
    </subcellularLocation>
</comment>
<gene>
    <name evidence="7" type="primary">RvY_13365-1</name>
    <name evidence="7" type="synonym">RvY_13365.1</name>
    <name evidence="7" type="ORF">RvY_13365</name>
</gene>
<evidence type="ECO:0000256" key="3">
    <source>
        <dbReference type="ARBA" id="ARBA00022989"/>
    </source>
</evidence>
<feature type="transmembrane region" description="Helical" evidence="6">
    <location>
        <begin position="707"/>
        <end position="729"/>
    </location>
</feature>
<organism evidence="7 8">
    <name type="scientific">Ramazzottius varieornatus</name>
    <name type="common">Water bear</name>
    <name type="synonym">Tardigrade</name>
    <dbReference type="NCBI Taxonomy" id="947166"/>
    <lineage>
        <taxon>Eukaryota</taxon>
        <taxon>Metazoa</taxon>
        <taxon>Ecdysozoa</taxon>
        <taxon>Tardigrada</taxon>
        <taxon>Eutardigrada</taxon>
        <taxon>Parachela</taxon>
        <taxon>Hypsibioidea</taxon>
        <taxon>Ramazzottiidae</taxon>
        <taxon>Ramazzottius</taxon>
    </lineage>
</organism>
<reference evidence="7 8" key="1">
    <citation type="journal article" date="2016" name="Nat. Commun.">
        <title>Extremotolerant tardigrade genome and improved radiotolerance of human cultured cells by tardigrade-unique protein.</title>
        <authorList>
            <person name="Hashimoto T."/>
            <person name="Horikawa D.D."/>
            <person name="Saito Y."/>
            <person name="Kuwahara H."/>
            <person name="Kozuka-Hata H."/>
            <person name="Shin-I T."/>
            <person name="Minakuchi Y."/>
            <person name="Ohishi K."/>
            <person name="Motoyama A."/>
            <person name="Aizu T."/>
            <person name="Enomoto A."/>
            <person name="Kondo K."/>
            <person name="Tanaka S."/>
            <person name="Hara Y."/>
            <person name="Koshikawa S."/>
            <person name="Sagara H."/>
            <person name="Miura T."/>
            <person name="Yokobori S."/>
            <person name="Miyagawa K."/>
            <person name="Suzuki Y."/>
            <person name="Kubo T."/>
            <person name="Oyama M."/>
            <person name="Kohara Y."/>
            <person name="Fujiyama A."/>
            <person name="Arakawa K."/>
            <person name="Katayama T."/>
            <person name="Toyoda A."/>
            <person name="Kunieda T."/>
        </authorList>
    </citation>
    <scope>NUCLEOTIDE SEQUENCE [LARGE SCALE GENOMIC DNA]</scope>
    <source>
        <strain evidence="7 8">YOKOZUNA-1</strain>
    </source>
</reference>
<evidence type="ECO:0000256" key="1">
    <source>
        <dbReference type="ARBA" id="ARBA00004141"/>
    </source>
</evidence>
<dbReference type="GO" id="GO:0055085">
    <property type="term" value="P:transmembrane transport"/>
    <property type="evidence" value="ECO:0007669"/>
    <property type="project" value="InterPro"/>
</dbReference>
<keyword evidence="8" id="KW-1185">Reference proteome</keyword>
<evidence type="ECO:0000313" key="7">
    <source>
        <dbReference type="EMBL" id="GAV02851.1"/>
    </source>
</evidence>
<feature type="transmembrane region" description="Helical" evidence="6">
    <location>
        <begin position="485"/>
        <end position="505"/>
    </location>
</feature>
<dbReference type="GO" id="GO:0016020">
    <property type="term" value="C:membrane"/>
    <property type="evidence" value="ECO:0007669"/>
    <property type="project" value="UniProtKB-SubCell"/>
</dbReference>
<feature type="transmembrane region" description="Helical" evidence="6">
    <location>
        <begin position="203"/>
        <end position="232"/>
    </location>
</feature>
<feature type="transmembrane region" description="Helical" evidence="6">
    <location>
        <begin position="244"/>
        <end position="262"/>
    </location>
</feature>
<feature type="transmembrane region" description="Helical" evidence="6">
    <location>
        <begin position="380"/>
        <end position="401"/>
    </location>
</feature>
<dbReference type="GO" id="GO:0030514">
    <property type="term" value="P:negative regulation of BMP signaling pathway"/>
    <property type="evidence" value="ECO:0007669"/>
    <property type="project" value="TreeGrafter"/>
</dbReference>
<feature type="region of interest" description="Disordered" evidence="5">
    <location>
        <begin position="1"/>
        <end position="22"/>
    </location>
</feature>
<evidence type="ECO:0008006" key="9">
    <source>
        <dbReference type="Google" id="ProtNLM"/>
    </source>
</evidence>
<accession>A0A1D1VPH0</accession>
<dbReference type="OrthoDB" id="2133778at2759"/>
<feature type="transmembrane region" description="Helical" evidence="6">
    <location>
        <begin position="340"/>
        <end position="360"/>
    </location>
</feature>
<keyword evidence="2 6" id="KW-0812">Transmembrane</keyword>
<feature type="transmembrane region" description="Helical" evidence="6">
    <location>
        <begin position="34"/>
        <end position="56"/>
    </location>
</feature>
<dbReference type="PANTHER" id="PTHR22829">
    <property type="entry name" value="DEP DOMAIN PROTEIN"/>
    <property type="match status" value="1"/>
</dbReference>
<feature type="transmembrane region" description="Helical" evidence="6">
    <location>
        <begin position="413"/>
        <end position="434"/>
    </location>
</feature>
<dbReference type="InterPro" id="IPR004776">
    <property type="entry name" value="Mem_transp_PIN-like"/>
</dbReference>
<feature type="transmembrane region" description="Helical" evidence="6">
    <location>
        <begin position="446"/>
        <end position="473"/>
    </location>
</feature>
<feature type="transmembrane region" description="Helical" evidence="6">
    <location>
        <begin position="274"/>
        <end position="293"/>
    </location>
</feature>
<feature type="transmembrane region" description="Helical" evidence="6">
    <location>
        <begin position="68"/>
        <end position="89"/>
    </location>
</feature>
<feature type="transmembrane region" description="Helical" evidence="6">
    <location>
        <begin position="128"/>
        <end position="146"/>
    </location>
</feature>
<sequence length="786" mass="88004">MDSALMHDATHPDHHSHTHPYNTTSSDFGPASHLFPAILQVFVVIFTGYATGRAALISETDSHGLNTFVSRFALPCMLFRAMATMNLSIVNWTMFTSILLSKSVVFFTVLVLSLVLSSKPRQYGRAGIFAIAATQSNDFALAFPIVDALYGRTHPELVPYIYLLGSVSLLILNPIGFCFLEFEKERKNRSLQQGRQRQPKRRWLRTGIHVLWSICSNPINAMTFVGVLANFAFERHIPEVLDKILAAFAMTFSTTALFHLGLKMVGRIKQFTGFRLVVPALLILAKLLFLPLVSRAVIGHLQPGRSSNETEDYANFGFLYGSIPMTPTVFVFSTQYDEQVDIVGTALVLGTFISGPWMFISAQMLSIQSFNIARYTSILATTQMQVGAFGLLCVMWTVVIMMVNGRWRRIPHIFVMGLLSFQFLSCLGMLLWRLSENSDSPWQHYAQFSVFLLGVLGTRVWTAGIAVGLWVLNRWGLCALLRFRWILMFLCLGLPVLATVLTLALGEHSRADLNPAFHYGQTQVLVSAVVLTVSLVLSLIGIVGAQLSSSSKKKPTTRKFSVRTSSSSGEYSARQALIANQDVELDDIPKREDRSIPDIIPEISGTPASEMEIVPFEEPQQDADSYDAFDAAGLHPSPHSSQNVRLQRCPAEARHTSVQRDLCKQLTQEYFVQDFRTTGKRRRPDRSTAGECDPEVPEDHFEQNRHVVLVLFLATSMLVATFLCFWRMFVDNSNAGGVFIELEFLDGVLVFGQGCVVMAIFGFDMRSPAWFSRIKRIFLNWRSSHI</sequence>
<evidence type="ECO:0000256" key="6">
    <source>
        <dbReference type="SAM" id="Phobius"/>
    </source>
</evidence>
<dbReference type="Pfam" id="PF03547">
    <property type="entry name" value="Mem_trans"/>
    <property type="match status" value="1"/>
</dbReference>
<feature type="transmembrane region" description="Helical" evidence="6">
    <location>
        <begin position="313"/>
        <end position="333"/>
    </location>
</feature>
<evidence type="ECO:0000256" key="2">
    <source>
        <dbReference type="ARBA" id="ARBA00022692"/>
    </source>
</evidence>
<dbReference type="PANTHER" id="PTHR22829:SF5">
    <property type="entry name" value="INTEGRAL MEMBRANE PROTEIN GPR155"/>
    <property type="match status" value="1"/>
</dbReference>
<feature type="transmembrane region" description="Helical" evidence="6">
    <location>
        <begin position="525"/>
        <end position="545"/>
    </location>
</feature>
<evidence type="ECO:0000256" key="4">
    <source>
        <dbReference type="ARBA" id="ARBA00023136"/>
    </source>
</evidence>